<evidence type="ECO:0000256" key="7">
    <source>
        <dbReference type="SAM" id="SignalP"/>
    </source>
</evidence>
<evidence type="ECO:0000313" key="8">
    <source>
        <dbReference type="EMBL" id="GAO51056.1"/>
    </source>
</evidence>
<reference evidence="8 9" key="1">
    <citation type="journal article" date="2011" name="J. Gen. Appl. Microbiol.">
        <title>Draft genome sequencing of the enigmatic yeast Saitoella complicata.</title>
        <authorList>
            <person name="Nishida H."/>
            <person name="Hamamoto M."/>
            <person name="Sugiyama J."/>
        </authorList>
    </citation>
    <scope>NUCLEOTIDE SEQUENCE [LARGE SCALE GENOMIC DNA]</scope>
    <source>
        <strain evidence="8 9">NRRL Y-17804</strain>
    </source>
</reference>
<evidence type="ECO:0008006" key="10">
    <source>
        <dbReference type="Google" id="ProtNLM"/>
    </source>
</evidence>
<dbReference type="PANTHER" id="PTHR24296">
    <property type="entry name" value="CYTOCHROME P450"/>
    <property type="match status" value="1"/>
</dbReference>
<keyword evidence="5 6" id="KW-0349">Heme</keyword>
<reference evidence="8 9" key="2">
    <citation type="journal article" date="2014" name="J. Gen. Appl. Microbiol.">
        <title>The early diverging ascomycetous budding yeast Saitoella complicata has three histone deacetylases belonging to the Clr6, Hos2, and Rpd3 lineages.</title>
        <authorList>
            <person name="Nishida H."/>
            <person name="Matsumoto T."/>
            <person name="Kondo S."/>
            <person name="Hamamoto M."/>
            <person name="Yoshikawa H."/>
        </authorList>
    </citation>
    <scope>NUCLEOTIDE SEQUENCE [LARGE SCALE GENOMIC DNA]</scope>
    <source>
        <strain evidence="8 9">NRRL Y-17804</strain>
    </source>
</reference>
<keyword evidence="7" id="KW-0732">Signal</keyword>
<dbReference type="GO" id="GO:0006629">
    <property type="term" value="P:lipid metabolic process"/>
    <property type="evidence" value="ECO:0007669"/>
    <property type="project" value="UniProtKB-ARBA"/>
</dbReference>
<evidence type="ECO:0000256" key="4">
    <source>
        <dbReference type="ARBA" id="ARBA00023004"/>
    </source>
</evidence>
<keyword evidence="6" id="KW-0503">Monooxygenase</keyword>
<gene>
    <name evidence="8" type="ORF">G7K_5168-t1</name>
</gene>
<sequence>MFGLTVVVVFLILYLLYPDRAIGTRARPDLPGPRGLPFLGNLLQVLPAVRAHRILELDLAWFGKYGKFFSLTMPGVGRTIFLCSPDSVEHILKTNFENYEKGCVFNSNLKALLGDGIFNVDGHAWKTQRKVASYIFTARAFKTVIAQVFESETNRVIDILRQHAHTNPDVPLDLQALFYRFTLNSFSLIAFSKDLHLLDDLEKPVEFSEAFDYAQETCGGHFTKPYWKYWERFTSRGRKFEKMCKVIDEMTYSIINEKKNQPKYDTPPKAGTKDLMDLFMEYRDEEGNALNEKELRDIMLNFILAGRDTTANVLTWSVHLLLLNKETASLPSPVTYDTIRQHTYAYATLYETLRLRPSVPRNRKLALKDDIVPCGVQNVLVKAGDSVMWIPWAMGRQTDIWGDDALEFKPTRWLEPETSKLKAISPYQSIAFHAGPRQCLGKVFAEQEALRMLLPMTSGFEFERVGSADVGYEKSLTHPMRGGLWVKVKERT</sequence>
<dbReference type="InterPro" id="IPR002401">
    <property type="entry name" value="Cyt_P450_E_grp-I"/>
</dbReference>
<dbReference type="AlphaFoldDB" id="A0A0E9NMZ6"/>
<organism evidence="8 9">
    <name type="scientific">Saitoella complicata (strain BCRC 22490 / CBS 7301 / JCM 7358 / NBRC 10748 / NRRL Y-17804)</name>
    <dbReference type="NCBI Taxonomy" id="698492"/>
    <lineage>
        <taxon>Eukaryota</taxon>
        <taxon>Fungi</taxon>
        <taxon>Dikarya</taxon>
        <taxon>Ascomycota</taxon>
        <taxon>Taphrinomycotina</taxon>
        <taxon>Taphrinomycotina incertae sedis</taxon>
        <taxon>Saitoella</taxon>
    </lineage>
</organism>
<dbReference type="GO" id="GO:0004497">
    <property type="term" value="F:monooxygenase activity"/>
    <property type="evidence" value="ECO:0007669"/>
    <property type="project" value="UniProtKB-KW"/>
</dbReference>
<dbReference type="EMBL" id="BACD03000040">
    <property type="protein sequence ID" value="GAO51056.1"/>
    <property type="molecule type" value="Genomic_DNA"/>
</dbReference>
<protein>
    <recommendedName>
        <fullName evidence="10">Cytochrome P450</fullName>
    </recommendedName>
</protein>
<dbReference type="PRINTS" id="PR00463">
    <property type="entry name" value="EP450I"/>
</dbReference>
<accession>A0A0E9NMZ6</accession>
<evidence type="ECO:0000256" key="2">
    <source>
        <dbReference type="ARBA" id="ARBA00022723"/>
    </source>
</evidence>
<feature type="chain" id="PRO_5002430819" description="Cytochrome P450" evidence="7">
    <location>
        <begin position="22"/>
        <end position="492"/>
    </location>
</feature>
<dbReference type="SUPFAM" id="SSF48264">
    <property type="entry name" value="Cytochrome P450"/>
    <property type="match status" value="1"/>
</dbReference>
<keyword evidence="4 5" id="KW-0408">Iron</keyword>
<dbReference type="Proteomes" id="UP000033140">
    <property type="component" value="Unassembled WGS sequence"/>
</dbReference>
<dbReference type="PROSITE" id="PS00086">
    <property type="entry name" value="CYTOCHROME_P450"/>
    <property type="match status" value="1"/>
</dbReference>
<feature type="binding site" description="axial binding residue" evidence="5">
    <location>
        <position position="439"/>
    </location>
    <ligand>
        <name>heme</name>
        <dbReference type="ChEBI" id="CHEBI:30413"/>
    </ligand>
    <ligandPart>
        <name>Fe</name>
        <dbReference type="ChEBI" id="CHEBI:18248"/>
    </ligandPart>
</feature>
<dbReference type="GO" id="GO:0016705">
    <property type="term" value="F:oxidoreductase activity, acting on paired donors, with incorporation or reduction of molecular oxygen"/>
    <property type="evidence" value="ECO:0007669"/>
    <property type="project" value="InterPro"/>
</dbReference>
<dbReference type="Gene3D" id="1.10.630.10">
    <property type="entry name" value="Cytochrome P450"/>
    <property type="match status" value="1"/>
</dbReference>
<dbReference type="Pfam" id="PF00067">
    <property type="entry name" value="p450"/>
    <property type="match status" value="1"/>
</dbReference>
<evidence type="ECO:0000256" key="1">
    <source>
        <dbReference type="ARBA" id="ARBA00010617"/>
    </source>
</evidence>
<dbReference type="InterPro" id="IPR001128">
    <property type="entry name" value="Cyt_P450"/>
</dbReference>
<comment type="caution">
    <text evidence="8">The sequence shown here is derived from an EMBL/GenBank/DDBJ whole genome shotgun (WGS) entry which is preliminary data.</text>
</comment>
<feature type="signal peptide" evidence="7">
    <location>
        <begin position="1"/>
        <end position="21"/>
    </location>
</feature>
<keyword evidence="9" id="KW-1185">Reference proteome</keyword>
<dbReference type="GO" id="GO:0005506">
    <property type="term" value="F:iron ion binding"/>
    <property type="evidence" value="ECO:0007669"/>
    <property type="project" value="InterPro"/>
</dbReference>
<comment type="similarity">
    <text evidence="1 6">Belongs to the cytochrome P450 family.</text>
</comment>
<dbReference type="OMA" id="TVNFSPY"/>
<evidence type="ECO:0000313" key="9">
    <source>
        <dbReference type="Proteomes" id="UP000033140"/>
    </source>
</evidence>
<dbReference type="STRING" id="698492.A0A0E9NMZ6"/>
<dbReference type="GO" id="GO:0020037">
    <property type="term" value="F:heme binding"/>
    <property type="evidence" value="ECO:0007669"/>
    <property type="project" value="InterPro"/>
</dbReference>
<evidence type="ECO:0000256" key="6">
    <source>
        <dbReference type="RuleBase" id="RU000461"/>
    </source>
</evidence>
<keyword evidence="2 5" id="KW-0479">Metal-binding</keyword>
<reference evidence="8 9" key="3">
    <citation type="journal article" date="2015" name="Genome Announc.">
        <title>Draft Genome Sequence of the Archiascomycetous Yeast Saitoella complicata.</title>
        <authorList>
            <person name="Yamauchi K."/>
            <person name="Kondo S."/>
            <person name="Hamamoto M."/>
            <person name="Takahashi Y."/>
            <person name="Ogura Y."/>
            <person name="Hayashi T."/>
            <person name="Nishida H."/>
        </authorList>
    </citation>
    <scope>NUCLEOTIDE SEQUENCE [LARGE SCALE GENOMIC DNA]</scope>
    <source>
        <strain evidence="8 9">NRRL Y-17804</strain>
    </source>
</reference>
<evidence type="ECO:0000256" key="3">
    <source>
        <dbReference type="ARBA" id="ARBA00023002"/>
    </source>
</evidence>
<name>A0A0E9NMZ6_SAICN</name>
<evidence type="ECO:0000256" key="5">
    <source>
        <dbReference type="PIRSR" id="PIRSR602401-1"/>
    </source>
</evidence>
<dbReference type="PRINTS" id="PR00385">
    <property type="entry name" value="P450"/>
</dbReference>
<proteinExistence type="inferred from homology"/>
<keyword evidence="3 6" id="KW-0560">Oxidoreductase</keyword>
<dbReference type="InterPro" id="IPR017972">
    <property type="entry name" value="Cyt_P450_CS"/>
</dbReference>
<dbReference type="InterPro" id="IPR036396">
    <property type="entry name" value="Cyt_P450_sf"/>
</dbReference>
<comment type="cofactor">
    <cofactor evidence="5">
        <name>heme</name>
        <dbReference type="ChEBI" id="CHEBI:30413"/>
    </cofactor>
</comment>